<evidence type="ECO:0000259" key="19">
    <source>
        <dbReference type="Pfam" id="PF02875"/>
    </source>
</evidence>
<organism evidence="21 22">
    <name type="scientific">Nostoc commune NIES-4072</name>
    <dbReference type="NCBI Taxonomy" id="2005467"/>
    <lineage>
        <taxon>Bacteria</taxon>
        <taxon>Bacillati</taxon>
        <taxon>Cyanobacteriota</taxon>
        <taxon>Cyanophyceae</taxon>
        <taxon>Nostocales</taxon>
        <taxon>Nostocaceae</taxon>
        <taxon>Nostoc</taxon>
    </lineage>
</organism>
<dbReference type="InterPro" id="IPR004101">
    <property type="entry name" value="Mur_ligase_C"/>
</dbReference>
<name>A0A2R5FMZ1_NOSCO</name>
<dbReference type="PANTHER" id="PTHR11136:SF0">
    <property type="entry name" value="DIHYDROFOLATE SYNTHETASE-RELATED"/>
    <property type="match status" value="1"/>
</dbReference>
<keyword evidence="9 18" id="KW-0436">Ligase</keyword>
<dbReference type="PROSITE" id="PS01011">
    <property type="entry name" value="FOLYLPOLYGLU_SYNT_1"/>
    <property type="match status" value="1"/>
</dbReference>
<evidence type="ECO:0000256" key="12">
    <source>
        <dbReference type="ARBA" id="ARBA00022840"/>
    </source>
</evidence>
<feature type="domain" description="Mur ligase C-terminal" evidence="19">
    <location>
        <begin position="316"/>
        <end position="446"/>
    </location>
</feature>
<proteinExistence type="inferred from homology"/>
<comment type="catalytic activity">
    <reaction evidence="16">
        <text>(6S)-5,6,7,8-tetrahydrofolyl-(gamma-L-Glu)(n) + L-glutamate + ATP = (6S)-5,6,7,8-tetrahydrofolyl-(gamma-L-Glu)(n+1) + ADP + phosphate + H(+)</text>
        <dbReference type="Rhea" id="RHEA:10580"/>
        <dbReference type="Rhea" id="RHEA-COMP:14738"/>
        <dbReference type="Rhea" id="RHEA-COMP:14740"/>
        <dbReference type="ChEBI" id="CHEBI:15378"/>
        <dbReference type="ChEBI" id="CHEBI:29985"/>
        <dbReference type="ChEBI" id="CHEBI:30616"/>
        <dbReference type="ChEBI" id="CHEBI:43474"/>
        <dbReference type="ChEBI" id="CHEBI:141005"/>
        <dbReference type="ChEBI" id="CHEBI:456216"/>
        <dbReference type="EC" id="6.3.2.17"/>
    </reaction>
</comment>
<evidence type="ECO:0000256" key="11">
    <source>
        <dbReference type="ARBA" id="ARBA00022741"/>
    </source>
</evidence>
<keyword evidence="11 18" id="KW-0547">Nucleotide-binding</keyword>
<dbReference type="Pfam" id="PF08245">
    <property type="entry name" value="Mur_ligase_M"/>
    <property type="match status" value="1"/>
</dbReference>
<keyword evidence="13" id="KW-0460">Magnesium</keyword>
<keyword evidence="22" id="KW-1185">Reference proteome</keyword>
<dbReference type="EC" id="6.3.2.17" evidence="7"/>
<evidence type="ECO:0000256" key="2">
    <source>
        <dbReference type="ARBA" id="ARBA00004799"/>
    </source>
</evidence>
<keyword evidence="12 18" id="KW-0067">ATP-binding</keyword>
<dbReference type="EC" id="6.3.2.12" evidence="6"/>
<dbReference type="NCBIfam" id="TIGR01499">
    <property type="entry name" value="folC"/>
    <property type="match status" value="1"/>
</dbReference>
<evidence type="ECO:0000256" key="13">
    <source>
        <dbReference type="ARBA" id="ARBA00022842"/>
    </source>
</evidence>
<dbReference type="GO" id="GO:0046872">
    <property type="term" value="F:metal ion binding"/>
    <property type="evidence" value="ECO:0007669"/>
    <property type="project" value="UniProtKB-KW"/>
</dbReference>
<evidence type="ECO:0000256" key="16">
    <source>
        <dbReference type="ARBA" id="ARBA00047493"/>
    </source>
</evidence>
<comment type="cofactor">
    <cofactor evidence="1">
        <name>Mg(2+)</name>
        <dbReference type="ChEBI" id="CHEBI:18420"/>
    </cofactor>
</comment>
<dbReference type="GO" id="GO:0005524">
    <property type="term" value="F:ATP binding"/>
    <property type="evidence" value="ECO:0007669"/>
    <property type="project" value="UniProtKB-KW"/>
</dbReference>
<dbReference type="Proteomes" id="UP000245124">
    <property type="component" value="Unassembled WGS sequence"/>
</dbReference>
<evidence type="ECO:0000256" key="3">
    <source>
        <dbReference type="ARBA" id="ARBA00005150"/>
    </source>
</evidence>
<evidence type="ECO:0000313" key="22">
    <source>
        <dbReference type="Proteomes" id="UP000245124"/>
    </source>
</evidence>
<comment type="similarity">
    <text evidence="4 18">Belongs to the folylpolyglutamate synthase family.</text>
</comment>
<keyword evidence="10" id="KW-0479">Metal-binding</keyword>
<dbReference type="PIRSF" id="PIRSF001563">
    <property type="entry name" value="Folylpolyglu_synth"/>
    <property type="match status" value="1"/>
</dbReference>
<dbReference type="InterPro" id="IPR018109">
    <property type="entry name" value="Folylpolyglutamate_synth_CS"/>
</dbReference>
<evidence type="ECO:0000313" key="21">
    <source>
        <dbReference type="EMBL" id="GBG19409.1"/>
    </source>
</evidence>
<evidence type="ECO:0000256" key="14">
    <source>
        <dbReference type="ARBA" id="ARBA00022909"/>
    </source>
</evidence>
<evidence type="ECO:0000256" key="4">
    <source>
        <dbReference type="ARBA" id="ARBA00008276"/>
    </source>
</evidence>
<dbReference type="GO" id="GO:0046656">
    <property type="term" value="P:folic acid biosynthetic process"/>
    <property type="evidence" value="ECO:0007669"/>
    <property type="project" value="UniProtKB-KW"/>
</dbReference>
<dbReference type="InterPro" id="IPR013221">
    <property type="entry name" value="Mur_ligase_cen"/>
</dbReference>
<keyword evidence="14" id="KW-0289">Folate biosynthesis</keyword>
<sequence>MGIGHRAWGITYFSLISLIPPLPTPHSPLTSLNIDSVIQPLQRFGVHLGLDRIVNLLANLGNPHHQVPVIHVAGTNGKGSVCAYLSSVLTEAGYRTGRYTSPHLVDWTERICLNEQPISSEELSQLFQQVQAVIRPEDESATQFEVITAAAWLYFAQQQVDVAVVEVGLGGRLDATNVCLEPLVTVITSISREHWQQLGPTVADIAREKAGILKPGCPVVVGALPPDAQKVVRSRALELQCPIFTPQPARQIATGWAEYQNIQNSKLIKYPLPLAGQIQLANSALAIAALEILQQQGWQISEEAITNGMAKTKWPGRMQWVTWKNHKLLLDGAHNTAAAEVLRQYVDSLNAVNPKPVNWVMGMFSDKDHADIFTALLRPGDRLFLVPIPTESWPGRTSADLDYLANLAYSICPELSDRQIHPDLLTALEAATSTATTDDLIIVCGSLYLVGDFLATAISISSLQ</sequence>
<evidence type="ECO:0000256" key="10">
    <source>
        <dbReference type="ARBA" id="ARBA00022723"/>
    </source>
</evidence>
<comment type="caution">
    <text evidence="21">The sequence shown here is derived from an EMBL/GenBank/DDBJ whole genome shotgun (WGS) entry which is preliminary data.</text>
</comment>
<gene>
    <name evidence="21" type="ORF">NIES4072_30760</name>
</gene>
<dbReference type="InterPro" id="IPR036615">
    <property type="entry name" value="Mur_ligase_C_dom_sf"/>
</dbReference>
<dbReference type="GO" id="GO:0008841">
    <property type="term" value="F:dihydrofolate synthase activity"/>
    <property type="evidence" value="ECO:0007669"/>
    <property type="project" value="UniProtKB-EC"/>
</dbReference>
<dbReference type="Gene3D" id="3.90.190.20">
    <property type="entry name" value="Mur ligase, C-terminal domain"/>
    <property type="match status" value="1"/>
</dbReference>
<protein>
    <recommendedName>
        <fullName evidence="8">Dihydrofolate synthase/folylpolyglutamate synthase</fullName>
        <ecNumber evidence="6">6.3.2.12</ecNumber>
        <ecNumber evidence="7">6.3.2.17</ecNumber>
    </recommendedName>
    <alternativeName>
        <fullName evidence="15">Tetrahydrofolylpolyglutamate synthase</fullName>
    </alternativeName>
</protein>
<evidence type="ECO:0000256" key="1">
    <source>
        <dbReference type="ARBA" id="ARBA00001946"/>
    </source>
</evidence>
<evidence type="ECO:0000256" key="18">
    <source>
        <dbReference type="PIRNR" id="PIRNR001563"/>
    </source>
</evidence>
<comment type="pathway">
    <text evidence="3">Cofactor biosynthesis; tetrahydrofolylpolyglutamate biosynthesis.</text>
</comment>
<evidence type="ECO:0000256" key="7">
    <source>
        <dbReference type="ARBA" id="ARBA00013025"/>
    </source>
</evidence>
<comment type="subunit">
    <text evidence="5">Monomer.</text>
</comment>
<dbReference type="EMBL" id="BDUD01000001">
    <property type="protein sequence ID" value="GBG19409.1"/>
    <property type="molecule type" value="Genomic_DNA"/>
</dbReference>
<reference evidence="21 22" key="1">
    <citation type="submission" date="2017-06" db="EMBL/GenBank/DDBJ databases">
        <title>Genome sequencing of cyanobaciteial culture collection at National Institute for Environmental Studies (NIES).</title>
        <authorList>
            <person name="Hirose Y."/>
            <person name="Shimura Y."/>
            <person name="Fujisawa T."/>
            <person name="Nakamura Y."/>
            <person name="Kawachi M."/>
        </authorList>
    </citation>
    <scope>NUCLEOTIDE SEQUENCE [LARGE SCALE GENOMIC DNA]</scope>
    <source>
        <strain evidence="21 22">NIES-4072</strain>
    </source>
</reference>
<evidence type="ECO:0000256" key="15">
    <source>
        <dbReference type="ARBA" id="ARBA00030592"/>
    </source>
</evidence>
<evidence type="ECO:0000256" key="17">
    <source>
        <dbReference type="ARBA" id="ARBA00049161"/>
    </source>
</evidence>
<dbReference type="GO" id="GO:0005737">
    <property type="term" value="C:cytoplasm"/>
    <property type="evidence" value="ECO:0007669"/>
    <property type="project" value="TreeGrafter"/>
</dbReference>
<dbReference type="SUPFAM" id="SSF53244">
    <property type="entry name" value="MurD-like peptide ligases, peptide-binding domain"/>
    <property type="match status" value="1"/>
</dbReference>
<dbReference type="FunFam" id="3.40.1190.10:FF:000004">
    <property type="entry name" value="Dihydrofolate synthase/folylpolyglutamate synthase"/>
    <property type="match status" value="1"/>
</dbReference>
<feature type="domain" description="Mur ligase central" evidence="20">
    <location>
        <begin position="72"/>
        <end position="289"/>
    </location>
</feature>
<comment type="pathway">
    <text evidence="2">Cofactor biosynthesis; tetrahydrofolate biosynthesis; 7,8-dihydrofolate from 2-amino-4-hydroxy-6-hydroxymethyl-7,8-dihydropteridine diphosphate and 4-aminobenzoate: step 2/2.</text>
</comment>
<evidence type="ECO:0000256" key="5">
    <source>
        <dbReference type="ARBA" id="ARBA00011245"/>
    </source>
</evidence>
<dbReference type="SUPFAM" id="SSF53623">
    <property type="entry name" value="MurD-like peptide ligases, catalytic domain"/>
    <property type="match status" value="1"/>
</dbReference>
<accession>A0A2R5FMZ1</accession>
<dbReference type="InterPro" id="IPR001645">
    <property type="entry name" value="Folylpolyglutamate_synth"/>
</dbReference>
<dbReference type="AlphaFoldDB" id="A0A2R5FMZ1"/>
<dbReference type="Pfam" id="PF02875">
    <property type="entry name" value="Mur_ligase_C"/>
    <property type="match status" value="1"/>
</dbReference>
<dbReference type="Gene3D" id="3.40.1190.10">
    <property type="entry name" value="Mur-like, catalytic domain"/>
    <property type="match status" value="1"/>
</dbReference>
<evidence type="ECO:0000256" key="9">
    <source>
        <dbReference type="ARBA" id="ARBA00022598"/>
    </source>
</evidence>
<evidence type="ECO:0000259" key="20">
    <source>
        <dbReference type="Pfam" id="PF08245"/>
    </source>
</evidence>
<evidence type="ECO:0000256" key="6">
    <source>
        <dbReference type="ARBA" id="ARBA00013023"/>
    </source>
</evidence>
<dbReference type="PANTHER" id="PTHR11136">
    <property type="entry name" value="FOLYLPOLYGLUTAMATE SYNTHASE-RELATED"/>
    <property type="match status" value="1"/>
</dbReference>
<evidence type="ECO:0000256" key="8">
    <source>
        <dbReference type="ARBA" id="ARBA00019357"/>
    </source>
</evidence>
<dbReference type="GO" id="GO:0004326">
    <property type="term" value="F:tetrahydrofolylpolyglutamate synthase activity"/>
    <property type="evidence" value="ECO:0007669"/>
    <property type="project" value="UniProtKB-EC"/>
</dbReference>
<comment type="catalytic activity">
    <reaction evidence="17">
        <text>7,8-dihydropteroate + L-glutamate + ATP = 7,8-dihydrofolate + ADP + phosphate + H(+)</text>
        <dbReference type="Rhea" id="RHEA:23584"/>
        <dbReference type="ChEBI" id="CHEBI:15378"/>
        <dbReference type="ChEBI" id="CHEBI:17839"/>
        <dbReference type="ChEBI" id="CHEBI:29985"/>
        <dbReference type="ChEBI" id="CHEBI:30616"/>
        <dbReference type="ChEBI" id="CHEBI:43474"/>
        <dbReference type="ChEBI" id="CHEBI:57451"/>
        <dbReference type="ChEBI" id="CHEBI:456216"/>
        <dbReference type="EC" id="6.3.2.12"/>
    </reaction>
</comment>
<dbReference type="InterPro" id="IPR036565">
    <property type="entry name" value="Mur-like_cat_sf"/>
</dbReference>